<name>A0A3M7RWZ0_BRAPC</name>
<dbReference type="EMBL" id="REGN01002451">
    <property type="protein sequence ID" value="RNA28002.1"/>
    <property type="molecule type" value="Genomic_DNA"/>
</dbReference>
<evidence type="ECO:0000313" key="1">
    <source>
        <dbReference type="EMBL" id="RNA28002.1"/>
    </source>
</evidence>
<evidence type="ECO:0000313" key="2">
    <source>
        <dbReference type="Proteomes" id="UP000276133"/>
    </source>
</evidence>
<protein>
    <submittedName>
        <fullName evidence="1">Uncharacterized protein</fullName>
    </submittedName>
</protein>
<sequence>MFSGQTQKTVCFIPSNQGINNEKSGHPIALLNGYSSLLYGDEIQHKDSADLKGFMFSLSQFIQYPVEYWPERTDITAFFDDNNSDELVVDALIVISGSFSSVNK</sequence>
<dbReference type="AlphaFoldDB" id="A0A3M7RWZ0"/>
<comment type="caution">
    <text evidence="1">The sequence shown here is derived from an EMBL/GenBank/DDBJ whole genome shotgun (WGS) entry which is preliminary data.</text>
</comment>
<reference evidence="1 2" key="1">
    <citation type="journal article" date="2018" name="Sci. Rep.">
        <title>Genomic signatures of local adaptation to the degree of environmental predictability in rotifers.</title>
        <authorList>
            <person name="Franch-Gras L."/>
            <person name="Hahn C."/>
            <person name="Garcia-Roger E.M."/>
            <person name="Carmona M.J."/>
            <person name="Serra M."/>
            <person name="Gomez A."/>
        </authorList>
    </citation>
    <scope>NUCLEOTIDE SEQUENCE [LARGE SCALE GENOMIC DNA]</scope>
    <source>
        <strain evidence="1">HYR1</strain>
    </source>
</reference>
<keyword evidence="2" id="KW-1185">Reference proteome</keyword>
<accession>A0A3M7RWZ0</accession>
<gene>
    <name evidence="1" type="ORF">BpHYR1_040058</name>
</gene>
<proteinExistence type="predicted"/>
<dbReference type="Proteomes" id="UP000276133">
    <property type="component" value="Unassembled WGS sequence"/>
</dbReference>
<organism evidence="1 2">
    <name type="scientific">Brachionus plicatilis</name>
    <name type="common">Marine rotifer</name>
    <name type="synonym">Brachionus muelleri</name>
    <dbReference type="NCBI Taxonomy" id="10195"/>
    <lineage>
        <taxon>Eukaryota</taxon>
        <taxon>Metazoa</taxon>
        <taxon>Spiralia</taxon>
        <taxon>Gnathifera</taxon>
        <taxon>Rotifera</taxon>
        <taxon>Eurotatoria</taxon>
        <taxon>Monogononta</taxon>
        <taxon>Pseudotrocha</taxon>
        <taxon>Ploima</taxon>
        <taxon>Brachionidae</taxon>
        <taxon>Brachionus</taxon>
    </lineage>
</organism>